<dbReference type="InterPro" id="IPR003385">
    <property type="entry name" value="Glyco_hydro_77"/>
</dbReference>
<evidence type="ECO:0000256" key="8">
    <source>
        <dbReference type="ARBA" id="ARBA00031423"/>
    </source>
</evidence>
<evidence type="ECO:0000256" key="4">
    <source>
        <dbReference type="ARBA" id="ARBA00020295"/>
    </source>
</evidence>
<evidence type="ECO:0000256" key="11">
    <source>
        <dbReference type="SAM" id="MobiDB-lite"/>
    </source>
</evidence>
<dbReference type="PANTHER" id="PTHR32438">
    <property type="entry name" value="4-ALPHA-GLUCANOTRANSFERASE DPE1, CHLOROPLASTIC/AMYLOPLASTIC"/>
    <property type="match status" value="1"/>
</dbReference>
<dbReference type="KEGG" id="tput:QJT81_00625"/>
<accession>A0AA95HFC5</accession>
<dbReference type="NCBIfam" id="TIGR00217">
    <property type="entry name" value="malQ"/>
    <property type="match status" value="1"/>
</dbReference>
<organism evidence="12">
    <name type="scientific">Candidatus Thiothrix putei</name>
    <dbReference type="NCBI Taxonomy" id="3080811"/>
    <lineage>
        <taxon>Bacteria</taxon>
        <taxon>Pseudomonadati</taxon>
        <taxon>Pseudomonadota</taxon>
        <taxon>Gammaproteobacteria</taxon>
        <taxon>Thiotrichales</taxon>
        <taxon>Thiotrichaceae</taxon>
        <taxon>Thiothrix</taxon>
    </lineage>
</organism>
<keyword evidence="7 10" id="KW-0119">Carbohydrate metabolism</keyword>
<keyword evidence="6 10" id="KW-0808">Transferase</keyword>
<dbReference type="Pfam" id="PF02446">
    <property type="entry name" value="Glyco_hydro_77"/>
    <property type="match status" value="2"/>
</dbReference>
<evidence type="ECO:0000256" key="7">
    <source>
        <dbReference type="ARBA" id="ARBA00023277"/>
    </source>
</evidence>
<dbReference type="EMBL" id="CP124756">
    <property type="protein sequence ID" value="WGZ94523.1"/>
    <property type="molecule type" value="Genomic_DNA"/>
</dbReference>
<evidence type="ECO:0000256" key="9">
    <source>
        <dbReference type="ARBA" id="ARBA00031501"/>
    </source>
</evidence>
<feature type="region of interest" description="Disordered" evidence="11">
    <location>
        <begin position="442"/>
        <end position="467"/>
    </location>
</feature>
<reference evidence="12" key="2">
    <citation type="submission" date="2023-04" db="EMBL/GenBank/DDBJ databases">
        <authorList>
            <person name="Beletskiy A.V."/>
            <person name="Mardanov A.V."/>
            <person name="Ravin N.V."/>
        </authorList>
    </citation>
    <scope>NUCLEOTIDE SEQUENCE</scope>
    <source>
        <strain evidence="12">GKL-02</strain>
    </source>
</reference>
<evidence type="ECO:0000313" key="12">
    <source>
        <dbReference type="EMBL" id="WGZ94523.1"/>
    </source>
</evidence>
<comment type="catalytic activity">
    <reaction evidence="1 10">
        <text>Transfers a segment of a (1-&gt;4)-alpha-D-glucan to a new position in an acceptor, which may be glucose or a (1-&gt;4)-alpha-D-glucan.</text>
        <dbReference type="EC" id="2.4.1.25"/>
    </reaction>
</comment>
<gene>
    <name evidence="12" type="primary">malQ</name>
    <name evidence="12" type="ORF">QJT81_00625</name>
</gene>
<dbReference type="InterPro" id="IPR017853">
    <property type="entry name" value="GH"/>
</dbReference>
<name>A0AA95HFC5_9GAMM</name>
<sequence length="467" mass="53028">MGIQTIGRAAGVLLHPTSLPSGKLDADAYRWVDWLAEAGFKVWQMLPLGVPLAGLSPYQCASAFAVNPALFGDGEATSIDADQSFDVWYANQKHWVEDYALFMVLKQRFQGQEWSEWPEPLRLRDPKAMFIVRGEQAEALAAMIHEQYACWLQWQALRTYAAERGVYLFGDMPIFVAYDSADVWANPQRFLLDDTGTPTLVTGVPPDYFSETGQRWGNPHYHWENMQAENFVWWQQRLLYHFEFFDLVRLDHFRGLAASWMIPATEPTAINGYWQEVPGDAMLASLQAALGNIPLVAEDLGVITPDVTELRDKYELPGMSVLQFGFDHFEDNPHKPHNVRANTVYYTGTHDNDTLQGWFTSLSEESQQYVMQVLGIEDTSQVTDTMLDTIFASSALLAMIPLQDLLHLGSAARMNTPGTVEGNWAWRFDWSDIPDTLASQLHEKLQGHQRDERELDSDTTRHTSRSV</sequence>
<dbReference type="SUPFAM" id="SSF51445">
    <property type="entry name" value="(Trans)glycosidases"/>
    <property type="match status" value="1"/>
</dbReference>
<evidence type="ECO:0000256" key="10">
    <source>
        <dbReference type="RuleBase" id="RU361207"/>
    </source>
</evidence>
<dbReference type="Proteomes" id="UP001301326">
    <property type="component" value="Chromosome"/>
</dbReference>
<evidence type="ECO:0000256" key="2">
    <source>
        <dbReference type="ARBA" id="ARBA00005684"/>
    </source>
</evidence>
<dbReference type="EC" id="2.4.1.25" evidence="3 10"/>
<dbReference type="PANTHER" id="PTHR32438:SF5">
    <property type="entry name" value="4-ALPHA-GLUCANOTRANSFERASE DPE1, CHLOROPLASTIC_AMYLOPLASTIC"/>
    <property type="match status" value="1"/>
</dbReference>
<reference evidence="12" key="1">
    <citation type="journal article" date="2023" name="Int. J. Mol. Sci.">
        <title>Metagenomics Revealed a New Genus 'Candidatus Thiocaldithrix dubininis' gen. nov., sp. nov. and a New Species 'Candidatus Thiothrix putei' sp. nov. in the Family Thiotrichaceae, Some Members of Which Have Traits of Both Na+- and H+-Motive Energetics.</title>
        <authorList>
            <person name="Ravin N.V."/>
            <person name="Muntyan M.S."/>
            <person name="Smolyakov D.D."/>
            <person name="Rudenko T.S."/>
            <person name="Beletsky A.V."/>
            <person name="Mardanov A.V."/>
            <person name="Grabovich M.Y."/>
        </authorList>
    </citation>
    <scope>NUCLEOTIDE SEQUENCE</scope>
    <source>
        <strain evidence="12">GKL-02</strain>
    </source>
</reference>
<keyword evidence="5 10" id="KW-0328">Glycosyltransferase</keyword>
<dbReference type="GO" id="GO:0005975">
    <property type="term" value="P:carbohydrate metabolic process"/>
    <property type="evidence" value="ECO:0007669"/>
    <property type="project" value="InterPro"/>
</dbReference>
<evidence type="ECO:0000256" key="6">
    <source>
        <dbReference type="ARBA" id="ARBA00022679"/>
    </source>
</evidence>
<dbReference type="NCBIfam" id="NF011080">
    <property type="entry name" value="PRK14508.1-3"/>
    <property type="match status" value="1"/>
</dbReference>
<dbReference type="AlphaFoldDB" id="A0AA95HFC5"/>
<protein>
    <recommendedName>
        <fullName evidence="4 10">4-alpha-glucanotransferase</fullName>
        <ecNumber evidence="3 10">2.4.1.25</ecNumber>
    </recommendedName>
    <alternativeName>
        <fullName evidence="8 10">Amylomaltase</fullName>
    </alternativeName>
    <alternativeName>
        <fullName evidence="9 10">Disproportionating enzyme</fullName>
    </alternativeName>
</protein>
<comment type="similarity">
    <text evidence="2 10">Belongs to the disproportionating enzyme family.</text>
</comment>
<dbReference type="Gene3D" id="3.20.20.80">
    <property type="entry name" value="Glycosidases"/>
    <property type="match status" value="2"/>
</dbReference>
<dbReference type="GO" id="GO:0004134">
    <property type="term" value="F:4-alpha-glucanotransferase activity"/>
    <property type="evidence" value="ECO:0007669"/>
    <property type="project" value="UniProtKB-EC"/>
</dbReference>
<feature type="compositionally biased region" description="Basic and acidic residues" evidence="11">
    <location>
        <begin position="442"/>
        <end position="461"/>
    </location>
</feature>
<proteinExistence type="inferred from homology"/>
<evidence type="ECO:0000256" key="5">
    <source>
        <dbReference type="ARBA" id="ARBA00022676"/>
    </source>
</evidence>
<evidence type="ECO:0000256" key="3">
    <source>
        <dbReference type="ARBA" id="ARBA00012560"/>
    </source>
</evidence>
<evidence type="ECO:0000256" key="1">
    <source>
        <dbReference type="ARBA" id="ARBA00000439"/>
    </source>
</evidence>